<gene>
    <name evidence="1" type="ORF">816</name>
</gene>
<keyword evidence="1" id="KW-0378">Hydrolase</keyword>
<keyword evidence="2" id="KW-1185">Reference proteome</keyword>
<dbReference type="RefSeq" id="WP_242847479.1">
    <property type="nucleotide sequence ID" value="NZ_CGIH01000012.1"/>
</dbReference>
<proteinExistence type="predicted"/>
<dbReference type="GO" id="GO:0016787">
    <property type="term" value="F:hydrolase activity"/>
    <property type="evidence" value="ECO:0007669"/>
    <property type="project" value="UniProtKB-KW"/>
</dbReference>
<dbReference type="STRING" id="690567.816"/>
<dbReference type="Gene3D" id="3.40.50.300">
    <property type="entry name" value="P-loop containing nucleotide triphosphate hydrolases"/>
    <property type="match status" value="1"/>
</dbReference>
<name>A0A0E3W2V2_9FIRM</name>
<dbReference type="EMBL" id="CGIH01000012">
    <property type="protein sequence ID" value="CFX23294.1"/>
    <property type="molecule type" value="Genomic_DNA"/>
</dbReference>
<dbReference type="AlphaFoldDB" id="A0A0E3W2V2"/>
<protein>
    <submittedName>
        <fullName evidence="1">p-loop containing nucleoside triphosphate hydrolase</fullName>
    </submittedName>
</protein>
<dbReference type="Proteomes" id="UP000045545">
    <property type="component" value="Unassembled WGS sequence"/>
</dbReference>
<dbReference type="SUPFAM" id="SSF52540">
    <property type="entry name" value="P-loop containing nucleoside triphosphate hydrolases"/>
    <property type="match status" value="1"/>
</dbReference>
<reference evidence="1 2" key="1">
    <citation type="submission" date="2015-03" db="EMBL/GenBank/DDBJ databases">
        <authorList>
            <person name="Murphy D."/>
        </authorList>
    </citation>
    <scope>NUCLEOTIDE SEQUENCE [LARGE SCALE GENOMIC DNA]</scope>
    <source>
        <strain evidence="1 2">OL-4</strain>
    </source>
</reference>
<evidence type="ECO:0000313" key="2">
    <source>
        <dbReference type="Proteomes" id="UP000045545"/>
    </source>
</evidence>
<dbReference type="InterPro" id="IPR027417">
    <property type="entry name" value="P-loop_NTPase"/>
</dbReference>
<evidence type="ECO:0000313" key="1">
    <source>
        <dbReference type="EMBL" id="CFX23294.1"/>
    </source>
</evidence>
<sequence>MHTDDITLEIVCSGGVSFTKELQARIAEAYIGEYASGKSELSINRALELRKQGRRVNLVDLDTVEPFYTLRPIKKMLEEQGLNVIAFSKEDTFGLGETGAMLNPQARWALLNEGDVILDIGYGVYGAQTLNLVEGIDQTPELKVLVVLNASRPLTNSPARIKGYLSELGRVDGIVANTHMGDDTTIDIISAGNQMIIETAREMQIPVKYFAVDKKFEGLMPTEQLNVPVKYIQRYMPMAIW</sequence>
<organism evidence="1 2">
    <name type="scientific">Syntrophomonas zehnderi OL-4</name>
    <dbReference type="NCBI Taxonomy" id="690567"/>
    <lineage>
        <taxon>Bacteria</taxon>
        <taxon>Bacillati</taxon>
        <taxon>Bacillota</taxon>
        <taxon>Clostridia</taxon>
        <taxon>Eubacteriales</taxon>
        <taxon>Syntrophomonadaceae</taxon>
        <taxon>Syntrophomonas</taxon>
    </lineage>
</organism>
<accession>A0A0E3W2V2</accession>